<evidence type="ECO:0000256" key="5">
    <source>
        <dbReference type="ARBA" id="ARBA00023173"/>
    </source>
</evidence>
<feature type="transmembrane region" description="Helical" evidence="9">
    <location>
        <begin position="257"/>
        <end position="279"/>
    </location>
</feature>
<evidence type="ECO:0000256" key="1">
    <source>
        <dbReference type="ARBA" id="ARBA00004370"/>
    </source>
</evidence>
<comment type="subcellular location">
    <subcellularLocation>
        <location evidence="9">Cell membrane</location>
        <topology evidence="9">Multi-pass membrane protein</topology>
    </subcellularLocation>
    <subcellularLocation>
        <location evidence="1">Membrane</location>
    </subcellularLocation>
</comment>
<dbReference type="InterPro" id="IPR000615">
    <property type="entry name" value="Bestrophin"/>
</dbReference>
<organism evidence="11 12">
    <name type="scientific">Phyllostomus discolor</name>
    <name type="common">pale spear-nosed bat</name>
    <dbReference type="NCBI Taxonomy" id="89673"/>
    <lineage>
        <taxon>Eukaryota</taxon>
        <taxon>Metazoa</taxon>
        <taxon>Chordata</taxon>
        <taxon>Craniata</taxon>
        <taxon>Vertebrata</taxon>
        <taxon>Euteleostomi</taxon>
        <taxon>Mammalia</taxon>
        <taxon>Eutheria</taxon>
        <taxon>Laurasiatheria</taxon>
        <taxon>Chiroptera</taxon>
        <taxon>Yangochiroptera</taxon>
        <taxon>Phyllostomidae</taxon>
        <taxon>Phyllostominae</taxon>
        <taxon>Phyllostomus</taxon>
    </lineage>
</organism>
<comment type="similarity">
    <text evidence="8 9">Belongs to the anion channel-forming bestrophin (TC 1.A.46) family. Calcium-sensitive chloride channel subfamily.</text>
</comment>
<feature type="region of interest" description="Disordered" evidence="10">
    <location>
        <begin position="445"/>
        <end position="467"/>
    </location>
</feature>
<dbReference type="InParanoid" id="A0A6J2LYI0"/>
<dbReference type="KEGG" id="pdic:114499126"/>
<feature type="transmembrane region" description="Helical" evidence="9">
    <location>
        <begin position="93"/>
        <end position="116"/>
    </location>
</feature>
<evidence type="ECO:0000313" key="12">
    <source>
        <dbReference type="RefSeq" id="XP_028370878.2"/>
    </source>
</evidence>
<keyword evidence="9" id="KW-0406">Ion transport</keyword>
<proteinExistence type="inferred from homology"/>
<feature type="region of interest" description="Disordered" evidence="10">
    <location>
        <begin position="573"/>
        <end position="593"/>
    </location>
</feature>
<keyword evidence="9" id="KW-0407">Ion channel</keyword>
<evidence type="ECO:0000256" key="2">
    <source>
        <dbReference type="ARBA" id="ARBA00022692"/>
    </source>
</evidence>
<dbReference type="InterPro" id="IPR021134">
    <property type="entry name" value="Bestrophin-like"/>
</dbReference>
<dbReference type="GO" id="GO:0005886">
    <property type="term" value="C:plasma membrane"/>
    <property type="evidence" value="ECO:0007669"/>
    <property type="project" value="UniProtKB-SubCell"/>
</dbReference>
<dbReference type="GO" id="GO:0005254">
    <property type="term" value="F:chloride channel activity"/>
    <property type="evidence" value="ECO:0007669"/>
    <property type="project" value="UniProtKB-KW"/>
</dbReference>
<evidence type="ECO:0000256" key="10">
    <source>
        <dbReference type="SAM" id="MobiDB-lite"/>
    </source>
</evidence>
<comment type="catalytic activity">
    <reaction evidence="7">
        <text>chloride(in) = chloride(out)</text>
        <dbReference type="Rhea" id="RHEA:29823"/>
        <dbReference type="ChEBI" id="CHEBI:17996"/>
    </reaction>
</comment>
<keyword evidence="6 9" id="KW-0868">Chloride</keyword>
<evidence type="ECO:0000256" key="6">
    <source>
        <dbReference type="ARBA" id="ARBA00023214"/>
    </source>
</evidence>
<dbReference type="OrthoDB" id="201595at2759"/>
<dbReference type="PANTHER" id="PTHR10736:SF4">
    <property type="entry name" value="BESTROPHIN-1"/>
    <property type="match status" value="1"/>
</dbReference>
<feature type="transmembrane region" description="Helical" evidence="9">
    <location>
        <begin position="53"/>
        <end position="72"/>
    </location>
</feature>
<dbReference type="GO" id="GO:0034707">
    <property type="term" value="C:chloride channel complex"/>
    <property type="evidence" value="ECO:0007669"/>
    <property type="project" value="UniProtKB-KW"/>
</dbReference>
<dbReference type="Proteomes" id="UP000504628">
    <property type="component" value="Chromosome 6"/>
</dbReference>
<accession>A0A6J2LYI0</accession>
<keyword evidence="2 9" id="KW-0812">Transmembrane</keyword>
<evidence type="ECO:0000256" key="3">
    <source>
        <dbReference type="ARBA" id="ARBA00022989"/>
    </source>
</evidence>
<dbReference type="CTD" id="7439"/>
<evidence type="ECO:0000313" key="11">
    <source>
        <dbReference type="Proteomes" id="UP000504628"/>
    </source>
</evidence>
<keyword evidence="3 9" id="KW-1133">Transmembrane helix</keyword>
<evidence type="ECO:0000256" key="4">
    <source>
        <dbReference type="ARBA" id="ARBA00023136"/>
    </source>
</evidence>
<dbReference type="RefSeq" id="XP_028370878.2">
    <property type="nucleotide sequence ID" value="XM_028515077.2"/>
</dbReference>
<evidence type="ECO:0000256" key="7">
    <source>
        <dbReference type="ARBA" id="ARBA00024167"/>
    </source>
</evidence>
<dbReference type="GeneID" id="114499126"/>
<protein>
    <recommendedName>
        <fullName evidence="9">Bestrophin</fullName>
    </recommendedName>
</protein>
<feature type="transmembrane region" description="Helical" evidence="9">
    <location>
        <begin position="291"/>
        <end position="309"/>
    </location>
</feature>
<keyword evidence="5 9" id="KW-0869">Chloride channel</keyword>
<evidence type="ECO:0000256" key="9">
    <source>
        <dbReference type="RuleBase" id="RU363126"/>
    </source>
</evidence>
<keyword evidence="9" id="KW-1003">Cell membrane</keyword>
<keyword evidence="9" id="KW-0813">Transport</keyword>
<name>A0A6J2LYI0_9CHIR</name>
<comment type="function">
    <text evidence="9">Forms calcium-sensitive chloride channels. Permeable to bicarbonate.</text>
</comment>
<dbReference type="PANTHER" id="PTHR10736">
    <property type="entry name" value="BESTROPHIN"/>
    <property type="match status" value="1"/>
</dbReference>
<dbReference type="AlphaFoldDB" id="A0A6J2LYI0"/>
<dbReference type="Pfam" id="PF01062">
    <property type="entry name" value="Bestrophin"/>
    <property type="match status" value="1"/>
</dbReference>
<keyword evidence="4 9" id="KW-0472">Membrane</keyword>
<gene>
    <name evidence="12" type="primary">BEST1</name>
</gene>
<dbReference type="FunCoup" id="A0A6J2LYI0">
    <property type="interactions" value="229"/>
</dbReference>
<evidence type="ECO:0000256" key="8">
    <source>
        <dbReference type="ARBA" id="ARBA00034769"/>
    </source>
</evidence>
<keyword evidence="11" id="KW-1185">Reference proteome</keyword>
<reference evidence="12" key="1">
    <citation type="submission" date="2025-08" db="UniProtKB">
        <authorList>
            <consortium name="RefSeq"/>
        </authorList>
    </citation>
    <scope>IDENTIFICATION</scope>
    <source>
        <tissue evidence="12">Muscle</tissue>
    </source>
</reference>
<sequence>MLLKGHPTSLELCLTQPSQSLTMTVTYSSQVANARLGSFSRLLLCWRGSIYKLLYGEFLIFLLSYYAIRCIYRMALTEEQQVMFEKLTLYCDSYIQLIPISFVLGFYVTLVVTRWWNQYENLPWPDRLMNLVSGFVEGKDEKGRLLRRTLMRYANLGSVLILRSVSAAVYKRFPSSQHLVKAGFMTPAEHKHLEKLSLPHNTFWVPWVWFANLSVKAWIGGRIRDPVLLQSLLTEMNTLRTQCGQLYAYDWISVPLVYTQVVTVAVYSFFLACLIGRQFLNPAKAYPGHELDLVVPVFTFLQFFFYAGWLKVAEQLINPFGEDDDDFETNWIVDRSLQVSLLAVDEMHQDLPPMEQDMYWNDPEPHPPYTAASAQSRRPSFFGSTFNISLHKEEMKFQPHQEEEEEEGAHNGIIGRFLGLQSHDHQPPRTSSKTKLLLPKKEVLLPEGQPENLRGARKSPRDQDDSKAWRLKGEEAFMSAALYGRSGYHSAPQTPLSSVPMVFPPAQPAPSGLCRVSGADSTVKGQSLQPVTPGARKSFDSLPAFAGASMERLELCHVKRKTVEFNLTDVSEAPGSHLREPHAQSRSSIHTTLRDHHDPYWDLENREEAHP</sequence>